<dbReference type="PANTHER" id="PTHR37526">
    <property type="entry name" value="PROTEIN TUSB"/>
    <property type="match status" value="1"/>
</dbReference>
<dbReference type="Proteomes" id="UP000178086">
    <property type="component" value="Unassembled WGS sequence"/>
</dbReference>
<protein>
    <recommendedName>
        <fullName evidence="3">Sulfurtransferase complex subunit TusB</fullName>
    </recommendedName>
</protein>
<evidence type="ECO:0000313" key="1">
    <source>
        <dbReference type="EMBL" id="OFW35501.1"/>
    </source>
</evidence>
<sequence length="97" mass="10670">MLHLVNRSPYASTSLDSCVKFAKKGSPILLIEDAVYGAMAGTALEKKMESIMKDFTVYALKEDLLARGVTNVIAGITEVDYTGFVELVEEHKPTTWT</sequence>
<comment type="caution">
    <text evidence="1">The sequence shown here is derived from an EMBL/GenBank/DDBJ whole genome shotgun (WGS) entry which is preliminary data.</text>
</comment>
<accession>A0A1F2URC7</accession>
<dbReference type="GO" id="GO:0002143">
    <property type="term" value="P:tRNA wobble position uridine thiolation"/>
    <property type="evidence" value="ECO:0007669"/>
    <property type="project" value="InterPro"/>
</dbReference>
<dbReference type="InterPro" id="IPR007215">
    <property type="entry name" value="Sulphur_relay_TusB/DsrH"/>
</dbReference>
<dbReference type="EMBL" id="MELI01000015">
    <property type="protein sequence ID" value="OFW35501.1"/>
    <property type="molecule type" value="Genomic_DNA"/>
</dbReference>
<dbReference type="AlphaFoldDB" id="A0A1F2URC7"/>
<gene>
    <name evidence="1" type="ORF">A2074_07125</name>
</gene>
<dbReference type="SUPFAM" id="SSF75169">
    <property type="entry name" value="DsrEFH-like"/>
    <property type="match status" value="1"/>
</dbReference>
<dbReference type="InterPro" id="IPR027396">
    <property type="entry name" value="DsrEFH-like"/>
</dbReference>
<organism evidence="1 2">
    <name type="scientific">Candidatus Aquicultor primus</name>
    <dbReference type="NCBI Taxonomy" id="1797195"/>
    <lineage>
        <taxon>Bacteria</taxon>
        <taxon>Bacillati</taxon>
        <taxon>Actinomycetota</taxon>
        <taxon>Candidatus Aquicultoria</taxon>
        <taxon>Candidatus Aquicultorales</taxon>
        <taxon>Candidatus Aquicultoraceae</taxon>
        <taxon>Candidatus Aquicultor</taxon>
    </lineage>
</organism>
<dbReference type="Pfam" id="PF04077">
    <property type="entry name" value="DsrH"/>
    <property type="match status" value="1"/>
</dbReference>
<dbReference type="GO" id="GO:1990228">
    <property type="term" value="C:sulfurtransferase complex"/>
    <property type="evidence" value="ECO:0007669"/>
    <property type="project" value="TreeGrafter"/>
</dbReference>
<proteinExistence type="predicted"/>
<dbReference type="NCBIfam" id="TIGR03011">
    <property type="entry name" value="sulf_tusB_dsrH"/>
    <property type="match status" value="1"/>
</dbReference>
<reference evidence="1 2" key="1">
    <citation type="journal article" date="2016" name="Nat. Commun.">
        <title>Thousands of microbial genomes shed light on interconnected biogeochemical processes in an aquifer system.</title>
        <authorList>
            <person name="Anantharaman K."/>
            <person name="Brown C.T."/>
            <person name="Hug L.A."/>
            <person name="Sharon I."/>
            <person name="Castelle C.J."/>
            <person name="Probst A.J."/>
            <person name="Thomas B.C."/>
            <person name="Singh A."/>
            <person name="Wilkins M.J."/>
            <person name="Karaoz U."/>
            <person name="Brodie E.L."/>
            <person name="Williams K.H."/>
            <person name="Hubbard S.S."/>
            <person name="Banfield J.F."/>
        </authorList>
    </citation>
    <scope>NUCLEOTIDE SEQUENCE [LARGE SCALE GENOMIC DNA]</scope>
</reference>
<dbReference type="Gene3D" id="3.40.1260.10">
    <property type="entry name" value="DsrEFH-like"/>
    <property type="match status" value="1"/>
</dbReference>
<name>A0A1F2URC7_9ACTN</name>
<dbReference type="PANTHER" id="PTHR37526:SF1">
    <property type="entry name" value="PROTEIN TUSB"/>
    <property type="match status" value="1"/>
</dbReference>
<evidence type="ECO:0000313" key="2">
    <source>
        <dbReference type="Proteomes" id="UP000178086"/>
    </source>
</evidence>
<evidence type="ECO:0008006" key="3">
    <source>
        <dbReference type="Google" id="ProtNLM"/>
    </source>
</evidence>